<dbReference type="Proteomes" id="UP001180825">
    <property type="component" value="Unassembled WGS sequence"/>
</dbReference>
<dbReference type="Pfam" id="PF07963">
    <property type="entry name" value="N_methyl"/>
    <property type="match status" value="1"/>
</dbReference>
<dbReference type="PROSITE" id="PS00409">
    <property type="entry name" value="PROKAR_NTER_METHYL"/>
    <property type="match status" value="1"/>
</dbReference>
<evidence type="ECO:0000313" key="2">
    <source>
        <dbReference type="EMBL" id="MDR7334709.1"/>
    </source>
</evidence>
<keyword evidence="3" id="KW-1185">Reference proteome</keyword>
<keyword evidence="1" id="KW-0812">Transmembrane</keyword>
<dbReference type="EMBL" id="JAVDXV010000008">
    <property type="protein sequence ID" value="MDR7334709.1"/>
    <property type="molecule type" value="Genomic_DNA"/>
</dbReference>
<comment type="caution">
    <text evidence="2">The sequence shown here is derived from an EMBL/GenBank/DDBJ whole genome shotgun (WGS) entry which is preliminary data.</text>
</comment>
<dbReference type="InterPro" id="IPR045584">
    <property type="entry name" value="Pilin-like"/>
</dbReference>
<accession>A0ABU2ABZ3</accession>
<feature type="transmembrane region" description="Helical" evidence="1">
    <location>
        <begin position="20"/>
        <end position="42"/>
    </location>
</feature>
<sequence>MSTSSGKRTAQERGFTLLEVLVVLALMALATGIVLPRAAGWLDSVQERGWRADLKAYLEGMPVRAFLAGQEMRLDAAALAASVPGGPATILLRTPEPLSYGATGAAVGGRLELRRGNAREVWTIEPVSGRVTEGT</sequence>
<keyword evidence="1" id="KW-0472">Membrane</keyword>
<reference evidence="2 3" key="1">
    <citation type="submission" date="2023-07" db="EMBL/GenBank/DDBJ databases">
        <title>Sorghum-associated microbial communities from plants grown in Nebraska, USA.</title>
        <authorList>
            <person name="Schachtman D."/>
        </authorList>
    </citation>
    <scope>NUCLEOTIDE SEQUENCE [LARGE SCALE GENOMIC DNA]</scope>
    <source>
        <strain evidence="2 3">BE316</strain>
    </source>
</reference>
<keyword evidence="1" id="KW-1133">Transmembrane helix</keyword>
<proteinExistence type="predicted"/>
<name>A0ABU2ABZ3_9BURK</name>
<dbReference type="RefSeq" id="WP_310331327.1">
    <property type="nucleotide sequence ID" value="NZ_JAVDXV010000008.1"/>
</dbReference>
<evidence type="ECO:0000313" key="3">
    <source>
        <dbReference type="Proteomes" id="UP001180825"/>
    </source>
</evidence>
<gene>
    <name evidence="2" type="ORF">J2X21_003873</name>
</gene>
<dbReference type="NCBIfam" id="TIGR02532">
    <property type="entry name" value="IV_pilin_GFxxxE"/>
    <property type="match status" value="1"/>
</dbReference>
<evidence type="ECO:0000256" key="1">
    <source>
        <dbReference type="SAM" id="Phobius"/>
    </source>
</evidence>
<organism evidence="2 3">
    <name type="scientific">Roseateles asaccharophilus</name>
    <dbReference type="NCBI Taxonomy" id="582607"/>
    <lineage>
        <taxon>Bacteria</taxon>
        <taxon>Pseudomonadati</taxon>
        <taxon>Pseudomonadota</taxon>
        <taxon>Betaproteobacteria</taxon>
        <taxon>Burkholderiales</taxon>
        <taxon>Sphaerotilaceae</taxon>
        <taxon>Roseateles</taxon>
    </lineage>
</organism>
<protein>
    <submittedName>
        <fullName evidence="2">Prepilin-type N-terminal cleavage/methylation domain-containing protein</fullName>
    </submittedName>
</protein>
<dbReference type="SUPFAM" id="SSF54523">
    <property type="entry name" value="Pili subunits"/>
    <property type="match status" value="1"/>
</dbReference>
<dbReference type="InterPro" id="IPR012902">
    <property type="entry name" value="N_methyl_site"/>
</dbReference>